<feature type="region of interest" description="Disordered" evidence="5">
    <location>
        <begin position="487"/>
        <end position="512"/>
    </location>
</feature>
<dbReference type="STRING" id="133385.A0A2T9YCJ1"/>
<evidence type="ECO:0000256" key="1">
    <source>
        <dbReference type="ARBA" id="ARBA00004123"/>
    </source>
</evidence>
<feature type="compositionally biased region" description="Polar residues" evidence="5">
    <location>
        <begin position="556"/>
        <end position="567"/>
    </location>
</feature>
<dbReference type="Pfam" id="PF05997">
    <property type="entry name" value="Nop52"/>
    <property type="match status" value="1"/>
</dbReference>
<organism evidence="6 7">
    <name type="scientific">Smittium simulii</name>
    <dbReference type="NCBI Taxonomy" id="133385"/>
    <lineage>
        <taxon>Eukaryota</taxon>
        <taxon>Fungi</taxon>
        <taxon>Fungi incertae sedis</taxon>
        <taxon>Zoopagomycota</taxon>
        <taxon>Kickxellomycotina</taxon>
        <taxon>Harpellomycetes</taxon>
        <taxon>Harpellales</taxon>
        <taxon>Legeriomycetaceae</taxon>
        <taxon>Smittium</taxon>
    </lineage>
</organism>
<feature type="compositionally biased region" description="Polar residues" evidence="5">
    <location>
        <begin position="581"/>
        <end position="592"/>
    </location>
</feature>
<keyword evidence="3" id="KW-0698">rRNA processing</keyword>
<dbReference type="GO" id="GO:0030688">
    <property type="term" value="C:preribosome, small subunit precursor"/>
    <property type="evidence" value="ECO:0007669"/>
    <property type="project" value="InterPro"/>
</dbReference>
<comment type="caution">
    <text evidence="6">The sequence shown here is derived from an EMBL/GenBank/DDBJ whole genome shotgun (WGS) entry which is preliminary data.</text>
</comment>
<comment type="similarity">
    <text evidence="2">Belongs to the RRP1 family.</text>
</comment>
<evidence type="ECO:0000313" key="6">
    <source>
        <dbReference type="EMBL" id="PVU90029.1"/>
    </source>
</evidence>
<dbReference type="PANTHER" id="PTHR13026">
    <property type="entry name" value="NNP-1 PROTEIN NOVEL NUCLEAR PROTEIN 1 NOP52"/>
    <property type="match status" value="1"/>
</dbReference>
<keyword evidence="4" id="KW-0539">Nucleus</keyword>
<name>A0A2T9YCJ1_9FUNG</name>
<protein>
    <submittedName>
        <fullName evidence="6">Uncharacterized protein</fullName>
    </submittedName>
</protein>
<feature type="compositionally biased region" description="Low complexity" evidence="5">
    <location>
        <begin position="568"/>
        <end position="580"/>
    </location>
</feature>
<feature type="region of interest" description="Disordered" evidence="5">
    <location>
        <begin position="314"/>
        <end position="413"/>
    </location>
</feature>
<feature type="compositionally biased region" description="Basic and acidic residues" evidence="5">
    <location>
        <begin position="323"/>
        <end position="337"/>
    </location>
</feature>
<reference evidence="6 7" key="1">
    <citation type="journal article" date="2018" name="MBio">
        <title>Comparative Genomics Reveals the Core Gene Toolbox for the Fungus-Insect Symbiosis.</title>
        <authorList>
            <person name="Wang Y."/>
            <person name="Stata M."/>
            <person name="Wang W."/>
            <person name="Stajich J.E."/>
            <person name="White M.M."/>
            <person name="Moncalvo J.M."/>
        </authorList>
    </citation>
    <scope>NUCLEOTIDE SEQUENCE [LARGE SCALE GENOMIC DNA]</scope>
    <source>
        <strain evidence="6 7">SWE-8-4</strain>
    </source>
</reference>
<evidence type="ECO:0000256" key="4">
    <source>
        <dbReference type="ARBA" id="ARBA00023242"/>
    </source>
</evidence>
<gene>
    <name evidence="6" type="ORF">BB561_005054</name>
</gene>
<feature type="compositionally biased region" description="Basic and acidic residues" evidence="5">
    <location>
        <begin position="348"/>
        <end position="371"/>
    </location>
</feature>
<evidence type="ECO:0000256" key="2">
    <source>
        <dbReference type="ARBA" id="ARBA00006374"/>
    </source>
</evidence>
<dbReference type="GO" id="GO:0006364">
    <property type="term" value="P:rRNA processing"/>
    <property type="evidence" value="ECO:0007669"/>
    <property type="project" value="UniProtKB-KW"/>
</dbReference>
<feature type="region of interest" description="Disordered" evidence="5">
    <location>
        <begin position="538"/>
        <end position="603"/>
    </location>
</feature>
<dbReference type="OrthoDB" id="74910at2759"/>
<keyword evidence="7" id="KW-1185">Reference proteome</keyword>
<accession>A0A2T9YCJ1</accession>
<comment type="subcellular location">
    <subcellularLocation>
        <location evidence="1">Nucleus</location>
    </subcellularLocation>
</comment>
<feature type="compositionally biased region" description="Low complexity" evidence="5">
    <location>
        <begin position="393"/>
        <end position="404"/>
    </location>
</feature>
<evidence type="ECO:0000256" key="3">
    <source>
        <dbReference type="ARBA" id="ARBA00022552"/>
    </source>
</evidence>
<dbReference type="EMBL" id="MBFR01000280">
    <property type="protein sequence ID" value="PVU90029.1"/>
    <property type="molecule type" value="Genomic_DNA"/>
</dbReference>
<dbReference type="InterPro" id="IPR010301">
    <property type="entry name" value="RRP1"/>
</dbReference>
<dbReference type="GO" id="GO:0005634">
    <property type="term" value="C:nucleus"/>
    <property type="evidence" value="ECO:0007669"/>
    <property type="project" value="UniProtKB-SubCell"/>
</dbReference>
<dbReference type="PANTHER" id="PTHR13026:SF0">
    <property type="entry name" value="RIBOSOMAL RNA PROCESSING 1B"/>
    <property type="match status" value="1"/>
</dbReference>
<sequence length="603" mass="69201">MISTSNTSGSFGQKLAHVDKQVRDAAIEKLGRFFAAKEAFYEQDFLKLWKAIYYFQQTLAEDLGKLSFKLKKESSMLYFQTFWQTMNREWSMIDRHRVNKYYMLMRKMFYYNLLALENCDFDKTTITSYHHMMRSFPLNPVSSKFSDGIRAHLGEICLSEVLKLLEFSKKTVPIALIIEPFIEFTINTPNINLFKIFKEDVLEFPILAINTFNEDPANTLTDSQLPLMKEISKVITQVLTIILADCKIHDDAVYELTEIVENYKLLFVNMGMDPTDILNDGMSDKELYRKFIKLNTKKTSSDAVSGFKSEEAVIMKQVPPQSSKKDTSSDKFEKKTGNELSNSKKKIKNDDLSRNGNNDSKKMRTTDDKSSTKTKGNQSIIPELVKINKKSNKTTQNNSKNGNSEQTKVEKKKKDLNKVNIETITKVEKKDLNKVNIENITKVEKKDLNKVNIEKNKKRERTHDKEETPQVNETAVISKNSIEFTDKQKSNKGIKKLSNMTDDNSSTPTGVQKKFKWALENNSTKRFIKQKPITPLRSEMDLDATPVRSALKKTNGYESNSNSTPTNVKSKQVKQSSASKFTITQNQNNKENNFVLGNVKSNK</sequence>
<proteinExistence type="inferred from homology"/>
<feature type="compositionally biased region" description="Polar residues" evidence="5">
    <location>
        <begin position="498"/>
        <end position="510"/>
    </location>
</feature>
<dbReference type="AlphaFoldDB" id="A0A2T9YCJ1"/>
<evidence type="ECO:0000313" key="7">
    <source>
        <dbReference type="Proteomes" id="UP000245383"/>
    </source>
</evidence>
<evidence type="ECO:0000256" key="5">
    <source>
        <dbReference type="SAM" id="MobiDB-lite"/>
    </source>
</evidence>
<dbReference type="Proteomes" id="UP000245383">
    <property type="component" value="Unassembled WGS sequence"/>
</dbReference>